<evidence type="ECO:0000313" key="1">
    <source>
        <dbReference type="EMBL" id="NDU94004.1"/>
    </source>
</evidence>
<dbReference type="RefSeq" id="WP_163943025.1">
    <property type="nucleotide sequence ID" value="NZ_JAAFZH010000001.1"/>
</dbReference>
<keyword evidence="2" id="KW-1185">Reference proteome</keyword>
<dbReference type="EMBL" id="JAAFZH010000001">
    <property type="protein sequence ID" value="NDU94004.1"/>
    <property type="molecule type" value="Genomic_DNA"/>
</dbReference>
<name>A0A6L9L0H9_9BACT</name>
<dbReference type="PROSITE" id="PS51257">
    <property type="entry name" value="PROKAR_LIPOPROTEIN"/>
    <property type="match status" value="1"/>
</dbReference>
<gene>
    <name evidence="1" type="ORF">GK108_03895</name>
</gene>
<dbReference type="Proteomes" id="UP000474175">
    <property type="component" value="Unassembled WGS sequence"/>
</dbReference>
<protein>
    <submittedName>
        <fullName evidence="1">Uncharacterized protein</fullName>
    </submittedName>
</protein>
<reference evidence="1 2" key="1">
    <citation type="submission" date="2020-02" db="EMBL/GenBank/DDBJ databases">
        <title>Draft genome sequence of two Spirosoma agri KCTC 52727 and Spirosoma terrae KCTC 52035.</title>
        <authorList>
            <person name="Rojas J."/>
            <person name="Ambika Manirajan B."/>
            <person name="Suarez C."/>
            <person name="Ratering S."/>
            <person name="Schnell S."/>
        </authorList>
    </citation>
    <scope>NUCLEOTIDE SEQUENCE [LARGE SCALE GENOMIC DNA]</scope>
    <source>
        <strain evidence="1 2">KCTC 52035</strain>
    </source>
</reference>
<proteinExistence type="predicted"/>
<sequence>MISSRRSSNRLRRLSLSIGILLAFACGPGLFDENEFLSYFLPESSQTRPQDRRYFFSPNLYSTEDPADTLKPDDNLKAWASYAGSSVSMASVAKVLYDADESRSNPFYAQLVRSHAPALTYLQLAHKAEKASGGGDMWNPVPADTTQLTQLLAEAKAAYAQTADPFLKERYAFQAVKLADQIGEIDQSITLYDQLVGPISQKSFISDWALSRHAGATLAKGDTARAIYEFAQVFDRCPSRRAQAESSLRIHGIRFREEALTFARNDQEKAAVYAICAIQPRQDALPLLEKLVELAPQNPLVELTMTREINRNEYFFLSDQNPIYGYDDASRRDSLAFEDRKKSSLTYAEKLREFALKSADNKQLNDPAFWLTAASYLAYLDKDYTDATSILDKAALATTTNNELKKQISLQRMLLLAAQTEAITPETETKLIGYLEEFGNRENFRFNNAFVAVCKQFSELYLHGSNGAKSSGWLSGCSRSKEKAAGGAAVAKSYLLTMLTSSQLNKSGAYVNVNTDQLEIEDTTSASTVQQVVAFAEQPNATDFDKRLLTLTGFDADYLNTLLGRRLLAEHRYKEGGEALAKVTPKVWKEDPFTTYFDKNPFEVPPTNKELSPPNPYTPVQFAQRMAQLQSQVGQATGDDAAKMYYELGCGAYNLSWFGNAWLLVKRSRSSAELGVALYATNRSGELERSSQRLMKTPYYSTEPAKAFFEQAMKLAKQPELAAKACYMAARCEQNELAIRLAIEEVKRGYADFDEKAQRDLSRKLRREQYGQYFARLSHEYGKTQFQSEMLRECATYADYVANRP</sequence>
<organism evidence="1 2">
    <name type="scientific">Spirosoma terrae</name>
    <dbReference type="NCBI Taxonomy" id="1968276"/>
    <lineage>
        <taxon>Bacteria</taxon>
        <taxon>Pseudomonadati</taxon>
        <taxon>Bacteroidota</taxon>
        <taxon>Cytophagia</taxon>
        <taxon>Cytophagales</taxon>
        <taxon>Cytophagaceae</taxon>
        <taxon>Spirosoma</taxon>
    </lineage>
</organism>
<evidence type="ECO:0000313" key="2">
    <source>
        <dbReference type="Proteomes" id="UP000474175"/>
    </source>
</evidence>
<comment type="caution">
    <text evidence="1">The sequence shown here is derived from an EMBL/GenBank/DDBJ whole genome shotgun (WGS) entry which is preliminary data.</text>
</comment>
<dbReference type="AlphaFoldDB" id="A0A6L9L0H9"/>
<accession>A0A6L9L0H9</accession>